<dbReference type="GO" id="GO:0001080">
    <property type="term" value="P:nitrogen catabolite activation of transcription from RNA polymerase II promoter"/>
    <property type="evidence" value="ECO:0007669"/>
    <property type="project" value="TreeGrafter"/>
</dbReference>
<dbReference type="Proteomes" id="UP000235371">
    <property type="component" value="Unassembled WGS sequence"/>
</dbReference>
<evidence type="ECO:0000313" key="5">
    <source>
        <dbReference type="Proteomes" id="UP000235371"/>
    </source>
</evidence>
<dbReference type="GO" id="GO:0005634">
    <property type="term" value="C:nucleus"/>
    <property type="evidence" value="ECO:0007669"/>
    <property type="project" value="TreeGrafter"/>
</dbReference>
<dbReference type="Pfam" id="PF00172">
    <property type="entry name" value="Zn_clus"/>
    <property type="match status" value="1"/>
</dbReference>
<accession>A0A2J6SWL7</accession>
<dbReference type="PANTHER" id="PTHR31668:SF4">
    <property type="entry name" value="TRANSCRIPTIONAL ACTIVATOR PROTEIN DAL81"/>
    <property type="match status" value="1"/>
</dbReference>
<dbReference type="PANTHER" id="PTHR31668">
    <property type="entry name" value="GLUCOSE TRANSPORT TRANSCRIPTION REGULATOR RGT1-RELATED-RELATED"/>
    <property type="match status" value="1"/>
</dbReference>
<organism evidence="4 5">
    <name type="scientific">Hyaloscypha bicolor E</name>
    <dbReference type="NCBI Taxonomy" id="1095630"/>
    <lineage>
        <taxon>Eukaryota</taxon>
        <taxon>Fungi</taxon>
        <taxon>Dikarya</taxon>
        <taxon>Ascomycota</taxon>
        <taxon>Pezizomycotina</taxon>
        <taxon>Leotiomycetes</taxon>
        <taxon>Helotiales</taxon>
        <taxon>Hyaloscyphaceae</taxon>
        <taxon>Hyaloscypha</taxon>
        <taxon>Hyaloscypha bicolor</taxon>
    </lineage>
</organism>
<feature type="domain" description="Zn(2)-C6 fungal-type" evidence="3">
    <location>
        <begin position="11"/>
        <end position="43"/>
    </location>
</feature>
<dbReference type="GO" id="GO:0008270">
    <property type="term" value="F:zinc ion binding"/>
    <property type="evidence" value="ECO:0007669"/>
    <property type="project" value="InterPro"/>
</dbReference>
<reference evidence="4 5" key="1">
    <citation type="submission" date="2016-04" db="EMBL/GenBank/DDBJ databases">
        <title>A degradative enzymes factory behind the ericoid mycorrhizal symbiosis.</title>
        <authorList>
            <consortium name="DOE Joint Genome Institute"/>
            <person name="Martino E."/>
            <person name="Morin E."/>
            <person name="Grelet G."/>
            <person name="Kuo A."/>
            <person name="Kohler A."/>
            <person name="Daghino S."/>
            <person name="Barry K."/>
            <person name="Choi C."/>
            <person name="Cichocki N."/>
            <person name="Clum A."/>
            <person name="Copeland A."/>
            <person name="Hainaut M."/>
            <person name="Haridas S."/>
            <person name="Labutti K."/>
            <person name="Lindquist E."/>
            <person name="Lipzen A."/>
            <person name="Khouja H.-R."/>
            <person name="Murat C."/>
            <person name="Ohm R."/>
            <person name="Olson A."/>
            <person name="Spatafora J."/>
            <person name="Veneault-Fourrey C."/>
            <person name="Henrissat B."/>
            <person name="Grigoriev I."/>
            <person name="Martin F."/>
            <person name="Perotto S."/>
        </authorList>
    </citation>
    <scope>NUCLEOTIDE SEQUENCE [LARGE SCALE GENOMIC DNA]</scope>
    <source>
        <strain evidence="4 5">E</strain>
    </source>
</reference>
<dbReference type="AlphaFoldDB" id="A0A2J6SWL7"/>
<protein>
    <recommendedName>
        <fullName evidence="3">Zn(2)-C6 fungal-type domain-containing protein</fullName>
    </recommendedName>
</protein>
<dbReference type="GeneID" id="36591765"/>
<dbReference type="STRING" id="1095630.A0A2J6SWL7"/>
<feature type="compositionally biased region" description="Low complexity" evidence="2">
    <location>
        <begin position="443"/>
        <end position="455"/>
    </location>
</feature>
<evidence type="ECO:0000256" key="2">
    <source>
        <dbReference type="SAM" id="MobiDB-lite"/>
    </source>
</evidence>
<dbReference type="PROSITE" id="PS50048">
    <property type="entry name" value="ZN2_CY6_FUNGAL_2"/>
    <property type="match status" value="1"/>
</dbReference>
<dbReference type="InterPro" id="IPR050797">
    <property type="entry name" value="Carb_Metab_Trans_Reg"/>
</dbReference>
<dbReference type="InParanoid" id="A0A2J6SWL7"/>
<feature type="region of interest" description="Disordered" evidence="2">
    <location>
        <begin position="435"/>
        <end position="456"/>
    </location>
</feature>
<dbReference type="EMBL" id="KZ613856">
    <property type="protein sequence ID" value="PMD55158.1"/>
    <property type="molecule type" value="Genomic_DNA"/>
</dbReference>
<dbReference type="GO" id="GO:0000981">
    <property type="term" value="F:DNA-binding transcription factor activity, RNA polymerase II-specific"/>
    <property type="evidence" value="ECO:0007669"/>
    <property type="project" value="InterPro"/>
</dbReference>
<dbReference type="OrthoDB" id="4330117at2759"/>
<dbReference type="RefSeq" id="XP_024732062.1">
    <property type="nucleotide sequence ID" value="XM_024883688.1"/>
</dbReference>
<keyword evidence="5" id="KW-1185">Reference proteome</keyword>
<evidence type="ECO:0000259" key="3">
    <source>
        <dbReference type="PROSITE" id="PS50048"/>
    </source>
</evidence>
<dbReference type="Gene3D" id="4.10.240.10">
    <property type="entry name" value="Zn(2)-C6 fungal-type DNA-binding domain"/>
    <property type="match status" value="1"/>
</dbReference>
<dbReference type="SMART" id="SM00066">
    <property type="entry name" value="GAL4"/>
    <property type="match status" value="1"/>
</dbReference>
<gene>
    <name evidence="4" type="ORF">K444DRAFT_634010</name>
</gene>
<dbReference type="InterPro" id="IPR001138">
    <property type="entry name" value="Zn2Cys6_DnaBD"/>
</dbReference>
<name>A0A2J6SWL7_9HELO</name>
<dbReference type="SUPFAM" id="SSF57701">
    <property type="entry name" value="Zn2/Cys6 DNA-binding domain"/>
    <property type="match status" value="1"/>
</dbReference>
<proteinExistence type="predicted"/>
<evidence type="ECO:0000256" key="1">
    <source>
        <dbReference type="ARBA" id="ARBA00023242"/>
    </source>
</evidence>
<dbReference type="InterPro" id="IPR036864">
    <property type="entry name" value="Zn2-C6_fun-type_DNA-bd_sf"/>
</dbReference>
<keyword evidence="1" id="KW-0539">Nucleus</keyword>
<dbReference type="PROSITE" id="PS00463">
    <property type="entry name" value="ZN2_CY6_FUNGAL_1"/>
    <property type="match status" value="1"/>
</dbReference>
<evidence type="ECO:0000313" key="4">
    <source>
        <dbReference type="EMBL" id="PMD55158.1"/>
    </source>
</evidence>
<sequence length="491" mass="54447">MAEESIRRRAACDRCHLQKIRCPRKPGQDVCDRCQKARTPCVFSPFRQKKVLEGDLEADERSALSLASNAQSETTGSNIGSSLRKRQRIQSSIERQESIIFDQDFMLSGSVQVDTSPEDVMNDWMSNPLPSFQTLPDSTFDDLNLAGQTPFLPMDATGQWPNTFNEPPPKRVDCMIQARKEANMSRTIKNTSNLAENLPAQPSSLGLYGYSIHDHLSFESLDSHSESDCIRKLSQLSTDLFEHSNTIPPMTIYDPPLADMGDDGVYQATQGCQDYSKYRVDETLRLTQNLIDMYPAFLSAFLPHLTSQFSNASSTWSSDRMSNTNFETAQHPSASSTTSSYKRAIQSLDHSAILLILSCHLRLISIYEALFQHMKICFGERGVVKPPQQATLAVPQLKIGDFAPPPSAAVPMQMLLLVQFASRLFNYAADLASEVREPEGTPESDSSNGSPSDDPLALTRAAAENVKARASNMSQELGAMRILMFQTGHLA</sequence>
<dbReference type="CDD" id="cd00067">
    <property type="entry name" value="GAL4"/>
    <property type="match status" value="1"/>
</dbReference>